<dbReference type="Pfam" id="PF00270">
    <property type="entry name" value="DEAD"/>
    <property type="match status" value="1"/>
</dbReference>
<evidence type="ECO:0000256" key="6">
    <source>
        <dbReference type="ARBA" id="ARBA00024357"/>
    </source>
</evidence>
<dbReference type="InterPro" id="IPR000629">
    <property type="entry name" value="RNA-helicase_DEAD-box_CS"/>
</dbReference>
<feature type="compositionally biased region" description="Basic residues" evidence="10">
    <location>
        <begin position="633"/>
        <end position="649"/>
    </location>
</feature>
<dbReference type="GO" id="GO:0005524">
    <property type="term" value="F:ATP binding"/>
    <property type="evidence" value="ECO:0007669"/>
    <property type="project" value="UniProtKB-UniRule"/>
</dbReference>
<dbReference type="EC" id="3.6.4.13" evidence="9"/>
<reference evidence="13" key="1">
    <citation type="submission" date="2009-08" db="EMBL/GenBank/DDBJ databases">
        <title>Annotation of Salpingoeca rosetta.</title>
        <authorList>
            <consortium name="The Broad Institute Genome Sequencing Platform"/>
            <person name="Russ C."/>
            <person name="Cuomo C."/>
            <person name="Burger G."/>
            <person name="Gray M.W."/>
            <person name="Holland P.W.H."/>
            <person name="King N."/>
            <person name="Lang F.B.F."/>
            <person name="Roger A.J."/>
            <person name="Ruiz-Trillo I."/>
            <person name="Young S.K."/>
            <person name="Zeng Q."/>
            <person name="Gargeya S."/>
            <person name="Alvarado L."/>
            <person name="Berlin A."/>
            <person name="Chapman S.B."/>
            <person name="Chen Z."/>
            <person name="Freedman E."/>
            <person name="Gellesch M."/>
            <person name="Goldberg J."/>
            <person name="Griggs A."/>
            <person name="Gujja S."/>
            <person name="Heilman E."/>
            <person name="Heiman D."/>
            <person name="Howarth C."/>
            <person name="Mehta T."/>
            <person name="Neiman D."/>
            <person name="Pearson M."/>
            <person name="Roberts A."/>
            <person name="Saif S."/>
            <person name="Shea T."/>
            <person name="Shenoy N."/>
            <person name="Sisk P."/>
            <person name="Stolte C."/>
            <person name="Sykes S."/>
            <person name="White J."/>
            <person name="Yandava C."/>
            <person name="Haas B."/>
            <person name="Nusbaum C."/>
            <person name="Birren B."/>
        </authorList>
    </citation>
    <scope>NUCLEOTIDE SEQUENCE [LARGE SCALE GENOMIC DNA]</scope>
    <source>
        <strain evidence="13">ATCC 50818</strain>
    </source>
</reference>
<keyword evidence="14" id="KW-1185">Reference proteome</keyword>
<evidence type="ECO:0000256" key="10">
    <source>
        <dbReference type="SAM" id="MobiDB-lite"/>
    </source>
</evidence>
<evidence type="ECO:0000256" key="2">
    <source>
        <dbReference type="ARBA" id="ARBA00022801"/>
    </source>
</evidence>
<dbReference type="SUPFAM" id="SSF52540">
    <property type="entry name" value="P-loop containing nucleoside triphosphate hydrolases"/>
    <property type="match status" value="1"/>
</dbReference>
<dbReference type="Proteomes" id="UP000007799">
    <property type="component" value="Unassembled WGS sequence"/>
</dbReference>
<evidence type="ECO:0000256" key="3">
    <source>
        <dbReference type="ARBA" id="ARBA00022806"/>
    </source>
</evidence>
<comment type="domain">
    <text evidence="9">The Q motif is unique to and characteristic of the DEAD box family of RNA helicases and controls ATP binding and hydrolysis.</text>
</comment>
<dbReference type="InterPro" id="IPR014001">
    <property type="entry name" value="Helicase_ATP-bd"/>
</dbReference>
<evidence type="ECO:0000256" key="1">
    <source>
        <dbReference type="ARBA" id="ARBA00022741"/>
    </source>
</evidence>
<feature type="region of interest" description="Disordered" evidence="10">
    <location>
        <begin position="619"/>
        <end position="649"/>
    </location>
</feature>
<protein>
    <recommendedName>
        <fullName evidence="9">ATP-dependent RNA helicase</fullName>
        <ecNumber evidence="9">3.6.4.13</ecNumber>
    </recommendedName>
</protein>
<evidence type="ECO:0000313" key="14">
    <source>
        <dbReference type="Proteomes" id="UP000007799"/>
    </source>
</evidence>
<dbReference type="KEGG" id="sre:PTSG_09886"/>
<dbReference type="GeneID" id="16069784"/>
<dbReference type="EMBL" id="GL832984">
    <property type="protein sequence ID" value="EGD79155.1"/>
    <property type="molecule type" value="Genomic_DNA"/>
</dbReference>
<gene>
    <name evidence="13" type="ORF">PTSG_09886</name>
</gene>
<evidence type="ECO:0000313" key="13">
    <source>
        <dbReference type="EMBL" id="EGD79155.1"/>
    </source>
</evidence>
<keyword evidence="2 8" id="KW-0378">Hydrolase</keyword>
<dbReference type="SMART" id="SM01178">
    <property type="entry name" value="DUF4217"/>
    <property type="match status" value="1"/>
</dbReference>
<dbReference type="Gene3D" id="3.40.50.300">
    <property type="entry name" value="P-loop containing nucleotide triphosphate hydrolases"/>
    <property type="match status" value="2"/>
</dbReference>
<keyword evidence="4 8" id="KW-0067">ATP-binding</keyword>
<dbReference type="Pfam" id="PF00271">
    <property type="entry name" value="Helicase_C"/>
    <property type="match status" value="1"/>
</dbReference>
<dbReference type="PROSITE" id="PS51192">
    <property type="entry name" value="HELICASE_ATP_BIND_1"/>
    <property type="match status" value="1"/>
</dbReference>
<proteinExistence type="inferred from homology"/>
<evidence type="ECO:0000259" key="11">
    <source>
        <dbReference type="PROSITE" id="PS51192"/>
    </source>
</evidence>
<name>F2UNF0_SALR5</name>
<keyword evidence="1 8" id="KW-0547">Nucleotide-binding</keyword>
<dbReference type="FunFam" id="3.40.50.300:FF:000379">
    <property type="entry name" value="RNA helicase"/>
    <property type="match status" value="1"/>
</dbReference>
<evidence type="ECO:0000256" key="8">
    <source>
        <dbReference type="RuleBase" id="RU000492"/>
    </source>
</evidence>
<evidence type="ECO:0000256" key="9">
    <source>
        <dbReference type="RuleBase" id="RU365068"/>
    </source>
</evidence>
<evidence type="ECO:0000256" key="5">
    <source>
        <dbReference type="ARBA" id="ARBA00022884"/>
    </source>
</evidence>
<sequence>MGKGRQQKKLQSQQQEPQQPQQQQQKKNKKNKKGKGLKVPDVEKFLEKEREAELKKQQEQQEDKAQHTDKGKAEAGAKKGKKSKKSKGDDKANQGKKKQQQAAKGKQDDGKRRAGDADDADTTNGDNTTKKAKKAENGKGGNDDESVKQAIEDAVSSARQLQPYEGGDEALFTNLADKVSEPTMKAIEGFGFTHMTEIQYKTIPFLLTGRDLLGAAKTGSGKTLAFLIPAVERLRQLKFTPKNGTGCIILTPTRELAQQIYGVLISLLEHHHQTHGISIGGSDKKAEARRLGNGVNILVCTPGRLLDHLQNTNFKFDRLQMLIIDEADRILQIGFEDTMRAIVRLIPQKRQTVLFSATQTRKVEDLARISLRGEPLYIGVDDKADIATADGIEQGYVICPSDQRFRLLYTFLKKNLKRKLMVFFSSCDSVEFHLQFFNYVSLPVLGIHGRQKQAKRSRTFFEFCNAEQGILLCTDVAARGLDIPEVDWIIQYDAPDDPKEYIHRVGRTARGAGRKGRALLFLLPTEVEFLKYLMENKVPLNEYEFPKDKIANVQSKYYQIMEKSYFFRKLAISGFRSYVHAYAAHSLKAVFNVNELDLNAVAQSFGLREAPNVQLKIASSKKLTRNAPPKTAAQRRAKMYKKKNFKRHH</sequence>
<accession>F2UNF0</accession>
<feature type="region of interest" description="Disordered" evidence="10">
    <location>
        <begin position="1"/>
        <end position="146"/>
    </location>
</feature>
<dbReference type="Pfam" id="PF13959">
    <property type="entry name" value="CTE_SPB4"/>
    <property type="match status" value="1"/>
</dbReference>
<evidence type="ECO:0000256" key="4">
    <source>
        <dbReference type="ARBA" id="ARBA00022840"/>
    </source>
</evidence>
<dbReference type="PROSITE" id="PS51194">
    <property type="entry name" value="HELICASE_CTER"/>
    <property type="match status" value="1"/>
</dbReference>
<feature type="compositionally biased region" description="Basic and acidic residues" evidence="10">
    <location>
        <begin position="38"/>
        <end position="77"/>
    </location>
</feature>
<organism evidence="14">
    <name type="scientific">Salpingoeca rosetta (strain ATCC 50818 / BSB-021)</name>
    <dbReference type="NCBI Taxonomy" id="946362"/>
    <lineage>
        <taxon>Eukaryota</taxon>
        <taxon>Choanoflagellata</taxon>
        <taxon>Craspedida</taxon>
        <taxon>Salpingoecidae</taxon>
        <taxon>Salpingoeca</taxon>
    </lineage>
</organism>
<feature type="compositionally biased region" description="Basic and acidic residues" evidence="10">
    <location>
        <begin position="105"/>
        <end position="116"/>
    </location>
</feature>
<dbReference type="InterPro" id="IPR011545">
    <property type="entry name" value="DEAD/DEAH_box_helicase_dom"/>
</dbReference>
<dbReference type="STRING" id="946362.F2UNF0"/>
<dbReference type="CDD" id="cd18787">
    <property type="entry name" value="SF2_C_DEAD"/>
    <property type="match status" value="1"/>
</dbReference>
<dbReference type="GO" id="GO:0003724">
    <property type="term" value="F:RNA helicase activity"/>
    <property type="evidence" value="ECO:0007669"/>
    <property type="project" value="UniProtKB-EC"/>
</dbReference>
<dbReference type="InterPro" id="IPR025313">
    <property type="entry name" value="SPB4-like_CTE"/>
</dbReference>
<keyword evidence="3 8" id="KW-0347">Helicase</keyword>
<comment type="function">
    <text evidence="9">RNA helicase.</text>
</comment>
<comment type="similarity">
    <text evidence="6">Belongs to the DEAD box helicase family. DDX18/HAS1 subfamily.</text>
</comment>
<dbReference type="RefSeq" id="XP_004989240.1">
    <property type="nucleotide sequence ID" value="XM_004989183.1"/>
</dbReference>
<evidence type="ECO:0000259" key="12">
    <source>
        <dbReference type="PROSITE" id="PS51194"/>
    </source>
</evidence>
<dbReference type="InParanoid" id="F2UNF0"/>
<evidence type="ECO:0000256" key="7">
    <source>
        <dbReference type="ARBA" id="ARBA00047984"/>
    </source>
</evidence>
<dbReference type="InterPro" id="IPR001650">
    <property type="entry name" value="Helicase_C-like"/>
</dbReference>
<dbReference type="PANTHER" id="PTHR24031">
    <property type="entry name" value="RNA HELICASE"/>
    <property type="match status" value="1"/>
</dbReference>
<feature type="compositionally biased region" description="Basic and acidic residues" evidence="10">
    <location>
        <begin position="134"/>
        <end position="146"/>
    </location>
</feature>
<feature type="compositionally biased region" description="Basic residues" evidence="10">
    <location>
        <begin position="26"/>
        <end position="36"/>
    </location>
</feature>
<dbReference type="CDD" id="cd17942">
    <property type="entry name" value="DEADc_DDX18"/>
    <property type="match status" value="1"/>
</dbReference>
<dbReference type="GO" id="GO:0016887">
    <property type="term" value="F:ATP hydrolysis activity"/>
    <property type="evidence" value="ECO:0007669"/>
    <property type="project" value="RHEA"/>
</dbReference>
<dbReference type="InterPro" id="IPR044773">
    <property type="entry name" value="DDX18/Has1_DEADc"/>
</dbReference>
<dbReference type="OrthoDB" id="10259640at2759"/>
<dbReference type="PROSITE" id="PS00039">
    <property type="entry name" value="DEAD_ATP_HELICASE"/>
    <property type="match status" value="1"/>
</dbReference>
<comment type="catalytic activity">
    <reaction evidence="7 9">
        <text>ATP + H2O = ADP + phosphate + H(+)</text>
        <dbReference type="Rhea" id="RHEA:13065"/>
        <dbReference type="ChEBI" id="CHEBI:15377"/>
        <dbReference type="ChEBI" id="CHEBI:15378"/>
        <dbReference type="ChEBI" id="CHEBI:30616"/>
        <dbReference type="ChEBI" id="CHEBI:43474"/>
        <dbReference type="ChEBI" id="CHEBI:456216"/>
        <dbReference type="EC" id="3.6.4.13"/>
    </reaction>
</comment>
<dbReference type="SMART" id="SM00487">
    <property type="entry name" value="DEXDc"/>
    <property type="match status" value="1"/>
</dbReference>
<feature type="compositionally biased region" description="Low complexity" evidence="10">
    <location>
        <begin position="9"/>
        <end position="25"/>
    </location>
</feature>
<dbReference type="OMA" id="EETHMVE"/>
<dbReference type="FunCoup" id="F2UNF0">
    <property type="interactions" value="1371"/>
</dbReference>
<dbReference type="eggNOG" id="KOG0342">
    <property type="taxonomic scope" value="Eukaryota"/>
</dbReference>
<keyword evidence="5 9" id="KW-0694">RNA-binding</keyword>
<dbReference type="GO" id="GO:0003723">
    <property type="term" value="F:RNA binding"/>
    <property type="evidence" value="ECO:0007669"/>
    <property type="project" value="UniProtKB-UniRule"/>
</dbReference>
<dbReference type="AlphaFoldDB" id="F2UNF0"/>
<feature type="domain" description="Helicase C-terminal" evidence="12">
    <location>
        <begin position="391"/>
        <end position="564"/>
    </location>
</feature>
<feature type="domain" description="Helicase ATP-binding" evidence="11">
    <location>
        <begin position="203"/>
        <end position="377"/>
    </location>
</feature>
<dbReference type="SMART" id="SM00490">
    <property type="entry name" value="HELICc"/>
    <property type="match status" value="1"/>
</dbReference>
<dbReference type="InterPro" id="IPR027417">
    <property type="entry name" value="P-loop_NTPase"/>
</dbReference>